<dbReference type="PROSITE" id="PS01162">
    <property type="entry name" value="QOR_ZETA_CRYSTAL"/>
    <property type="match status" value="1"/>
</dbReference>
<protein>
    <recommendedName>
        <fullName evidence="4">Probable quinone oxidoreductase</fullName>
    </recommendedName>
    <alternativeName>
        <fullName evidence="3">NADPH:quinone reductase</fullName>
    </alternativeName>
</protein>
<evidence type="ECO:0000259" key="5">
    <source>
        <dbReference type="SMART" id="SM00829"/>
    </source>
</evidence>
<evidence type="ECO:0000313" key="7">
    <source>
        <dbReference type="Proteomes" id="UP000298138"/>
    </source>
</evidence>
<dbReference type="InParanoid" id="A0A4S2N0E2"/>
<dbReference type="OrthoDB" id="48317at2759"/>
<accession>A0A4S2N0E2</accession>
<feature type="domain" description="Enoyl reductase (ER)" evidence="5">
    <location>
        <begin position="17"/>
        <end position="325"/>
    </location>
</feature>
<dbReference type="GO" id="GO:0008270">
    <property type="term" value="F:zinc ion binding"/>
    <property type="evidence" value="ECO:0007669"/>
    <property type="project" value="InterPro"/>
</dbReference>
<dbReference type="FunCoup" id="A0A4S2N0E2">
    <property type="interactions" value="630"/>
</dbReference>
<dbReference type="Gene3D" id="3.40.50.720">
    <property type="entry name" value="NAD(P)-binding Rossmann-like Domain"/>
    <property type="match status" value="1"/>
</dbReference>
<dbReference type="Pfam" id="PF00107">
    <property type="entry name" value="ADH_zinc_N"/>
    <property type="match status" value="1"/>
</dbReference>
<keyword evidence="7" id="KW-1185">Reference proteome</keyword>
<dbReference type="InterPro" id="IPR002364">
    <property type="entry name" value="Quin_OxRdtase/zeta-crystal_CS"/>
</dbReference>
<dbReference type="InterPro" id="IPR020843">
    <property type="entry name" value="ER"/>
</dbReference>
<dbReference type="PANTHER" id="PTHR48106">
    <property type="entry name" value="QUINONE OXIDOREDUCTASE PIG3-RELATED"/>
    <property type="match status" value="1"/>
</dbReference>
<evidence type="ECO:0000256" key="2">
    <source>
        <dbReference type="ARBA" id="ARBA00023002"/>
    </source>
</evidence>
<evidence type="ECO:0000256" key="1">
    <source>
        <dbReference type="ARBA" id="ARBA00022857"/>
    </source>
</evidence>
<evidence type="ECO:0000256" key="3">
    <source>
        <dbReference type="ARBA" id="ARBA00043088"/>
    </source>
</evidence>
<name>A0A4S2N0E2_9PEZI</name>
<dbReference type="GO" id="GO:0005829">
    <property type="term" value="C:cytosol"/>
    <property type="evidence" value="ECO:0007669"/>
    <property type="project" value="TreeGrafter"/>
</dbReference>
<reference evidence="6 7" key="1">
    <citation type="submission" date="2019-04" db="EMBL/GenBank/DDBJ databases">
        <title>Comparative genomics and transcriptomics to analyze fruiting body development in filamentous ascomycetes.</title>
        <authorList>
            <consortium name="DOE Joint Genome Institute"/>
            <person name="Lutkenhaus R."/>
            <person name="Traeger S."/>
            <person name="Breuer J."/>
            <person name="Kuo A."/>
            <person name="Lipzen A."/>
            <person name="Pangilinan J."/>
            <person name="Dilworth D."/>
            <person name="Sandor L."/>
            <person name="Poggeler S."/>
            <person name="Barry K."/>
            <person name="Grigoriev I.V."/>
            <person name="Nowrousian M."/>
        </authorList>
    </citation>
    <scope>NUCLEOTIDE SEQUENCE [LARGE SCALE GENOMIC DNA]</scope>
    <source>
        <strain evidence="6 7">CBS 389.68</strain>
    </source>
</reference>
<proteinExistence type="predicted"/>
<organism evidence="6 7">
    <name type="scientific">Ascodesmis nigricans</name>
    <dbReference type="NCBI Taxonomy" id="341454"/>
    <lineage>
        <taxon>Eukaryota</taxon>
        <taxon>Fungi</taxon>
        <taxon>Dikarya</taxon>
        <taxon>Ascomycota</taxon>
        <taxon>Pezizomycotina</taxon>
        <taxon>Pezizomycetes</taxon>
        <taxon>Pezizales</taxon>
        <taxon>Ascodesmidaceae</taxon>
        <taxon>Ascodesmis</taxon>
    </lineage>
</organism>
<dbReference type="Pfam" id="PF08240">
    <property type="entry name" value="ADH_N"/>
    <property type="match status" value="1"/>
</dbReference>
<sequence length="327" mass="35182">MSSLPKFQTVLQISKNGGPEVLEVVHDAPIPKPQEGEILVKNTHAGVNYIDTYFRTGLYPSSQFPYILGREGEGHIVSVGPNTPGYTIGERVAYTGMATQAQYALASTSTVTKLPEGLPAGIGAASMIQGLTALTLIRESHHVKSGDSVLVHAAAGGVGLWLCQLLRAVGAGQIIATASTQEKLELAKENGATHLINYVEEDWVQKVKELGGVIAVFDGVGKSTFEGDLEVLNRKGTLVSFGNASGAVPPFSIAKLSQKNVKVLRPTLFNYLATKEEFETYANELIDLIKEKKVEVRIHKEYTLADAQQAHKDIEGRGTTGKLIFKL</sequence>
<dbReference type="InterPro" id="IPR013154">
    <property type="entry name" value="ADH-like_N"/>
</dbReference>
<dbReference type="InterPro" id="IPR036291">
    <property type="entry name" value="NAD(P)-bd_dom_sf"/>
</dbReference>
<dbReference type="FunFam" id="3.40.50.720:FF:000053">
    <property type="entry name" value="Quinone oxidoreductase 1"/>
    <property type="match status" value="1"/>
</dbReference>
<dbReference type="InterPro" id="IPR011032">
    <property type="entry name" value="GroES-like_sf"/>
</dbReference>
<dbReference type="PANTHER" id="PTHR48106:SF13">
    <property type="entry name" value="QUINONE OXIDOREDUCTASE-RELATED"/>
    <property type="match status" value="1"/>
</dbReference>
<dbReference type="InterPro" id="IPR013149">
    <property type="entry name" value="ADH-like_C"/>
</dbReference>
<dbReference type="GO" id="GO:0070402">
    <property type="term" value="F:NADPH binding"/>
    <property type="evidence" value="ECO:0007669"/>
    <property type="project" value="TreeGrafter"/>
</dbReference>
<dbReference type="GO" id="GO:0035925">
    <property type="term" value="F:mRNA 3'-UTR AU-rich region binding"/>
    <property type="evidence" value="ECO:0007669"/>
    <property type="project" value="TreeGrafter"/>
</dbReference>
<evidence type="ECO:0000256" key="4">
    <source>
        <dbReference type="ARBA" id="ARBA00070796"/>
    </source>
</evidence>
<dbReference type="SMART" id="SM00829">
    <property type="entry name" value="PKS_ER"/>
    <property type="match status" value="1"/>
</dbReference>
<dbReference type="STRING" id="341454.A0A4S2N0E2"/>
<dbReference type="SUPFAM" id="SSF51735">
    <property type="entry name" value="NAD(P)-binding Rossmann-fold domains"/>
    <property type="match status" value="1"/>
</dbReference>
<dbReference type="AlphaFoldDB" id="A0A4S2N0E2"/>
<dbReference type="InterPro" id="IPR047618">
    <property type="entry name" value="QOR-like"/>
</dbReference>
<keyword evidence="2" id="KW-0560">Oxidoreductase</keyword>
<dbReference type="Proteomes" id="UP000298138">
    <property type="component" value="Unassembled WGS sequence"/>
</dbReference>
<dbReference type="SUPFAM" id="SSF50129">
    <property type="entry name" value="GroES-like"/>
    <property type="match status" value="1"/>
</dbReference>
<dbReference type="GO" id="GO:0003960">
    <property type="term" value="F:quinone reductase (NADPH) activity"/>
    <property type="evidence" value="ECO:0007669"/>
    <property type="project" value="InterPro"/>
</dbReference>
<keyword evidence="1" id="KW-0521">NADP</keyword>
<evidence type="ECO:0000313" key="6">
    <source>
        <dbReference type="EMBL" id="TGZ82364.1"/>
    </source>
</evidence>
<dbReference type="Gene3D" id="3.90.180.10">
    <property type="entry name" value="Medium-chain alcohol dehydrogenases, catalytic domain"/>
    <property type="match status" value="1"/>
</dbReference>
<gene>
    <name evidence="6" type="ORF">EX30DRAFT_339655</name>
</gene>
<dbReference type="CDD" id="cd05286">
    <property type="entry name" value="QOR2"/>
    <property type="match status" value="1"/>
</dbReference>
<dbReference type="EMBL" id="ML220115">
    <property type="protein sequence ID" value="TGZ82364.1"/>
    <property type="molecule type" value="Genomic_DNA"/>
</dbReference>